<evidence type="ECO:0000313" key="4">
    <source>
        <dbReference type="Proteomes" id="UP000002139"/>
    </source>
</evidence>
<protein>
    <submittedName>
        <fullName evidence="3">Membrane protein</fullName>
    </submittedName>
</protein>
<sequence>MSLARWNKATPPTLLWLLVVLSLLVVPSLSMGQAPDAPTAAPAAGPAPATPAAKGAAAQAQAHGPPPDSWAGQLEMLSRWVDQRGGSGGCEERCYALDRLRITGAVGEGPLQFELSGGVLTDRPVAVPLFGPPAHLRIEATLDDGRPASRREAAPISFEDDHYYLWTAARRFVLRGSLWLEGDLTLLVAGPLNTFEADITGGSVAEGARLSGLRGATLHFTPDGGAGGEAGASAGPTVFQLSRAVRVGREIGFEYRLVMRSGSDLGVVRLPLAFGEKVLDVAGASGFRVEGGELVLPTSGRAAEMKISGTLPNVGAFSPDPRSAYEWWLFESDAEHRLTVKGDARQVDAAESPIPRTQATSRLLLVQRGQRVEVAVEPLSGVEVLAAVVRDHRRTLVLTERGDLVADDALTYENNGIDYLTYAPGGRPIYLATDGKAQRIMHQGKAAEEVLVPLQTGSHTIRVQSLAQAAVHSLGGTLELPMPSYPLTASEVALTVGLPDRVVPLALLGGDRPVWFADAGDAFAVAIGFVAAWIAVRPGGAASRGRVRALRALGGVLMAGLWFLAPATFVALLVGIATAVAAWLAGRLLGGRGRAAAMVVLLGLGGLALLVGLFAVSARSYRAERWNSTYSESAAPAPAAVRRAKDDDLAKGGGALAPGGAVLEGVTPVALSLPDYERALRARRELVTRERAFRPVLVYTTSSALVPLVLLWLAGVTALLAAHRAPLTELYRRAAARLARRPEDDVAQGEPPAPLR</sequence>
<dbReference type="RefSeq" id="WP_012238369.1">
    <property type="nucleotide sequence ID" value="NC_010162.1"/>
</dbReference>
<evidence type="ECO:0000256" key="1">
    <source>
        <dbReference type="SAM" id="MobiDB-lite"/>
    </source>
</evidence>
<accession>A9G7T5</accession>
<evidence type="ECO:0000313" key="3">
    <source>
        <dbReference type="EMBL" id="CAN95904.1"/>
    </source>
</evidence>
<keyword evidence="2" id="KW-0812">Transmembrane</keyword>
<feature type="transmembrane region" description="Helical" evidence="2">
    <location>
        <begin position="696"/>
        <end position="722"/>
    </location>
</feature>
<dbReference type="Proteomes" id="UP000002139">
    <property type="component" value="Chromosome"/>
</dbReference>
<keyword evidence="2" id="KW-0472">Membrane</keyword>
<evidence type="ECO:0000256" key="2">
    <source>
        <dbReference type="SAM" id="Phobius"/>
    </source>
</evidence>
<feature type="transmembrane region" description="Helical" evidence="2">
    <location>
        <begin position="514"/>
        <end position="536"/>
    </location>
</feature>
<dbReference type="AlphaFoldDB" id="A9G7T5"/>
<dbReference type="BioCyc" id="SCEL448385:SCE_RS29505-MONOMER"/>
<keyword evidence="2" id="KW-1133">Transmembrane helix</keyword>
<proteinExistence type="predicted"/>
<dbReference type="EMBL" id="AM746676">
    <property type="protein sequence ID" value="CAN95904.1"/>
    <property type="molecule type" value="Genomic_DNA"/>
</dbReference>
<feature type="transmembrane region" description="Helical" evidence="2">
    <location>
        <begin position="556"/>
        <end position="583"/>
    </location>
</feature>
<organism evidence="3 4">
    <name type="scientific">Sorangium cellulosum (strain So ce56)</name>
    <name type="common">Polyangium cellulosum (strain So ce56)</name>
    <dbReference type="NCBI Taxonomy" id="448385"/>
    <lineage>
        <taxon>Bacteria</taxon>
        <taxon>Pseudomonadati</taxon>
        <taxon>Myxococcota</taxon>
        <taxon>Polyangia</taxon>
        <taxon>Polyangiales</taxon>
        <taxon>Polyangiaceae</taxon>
        <taxon>Sorangium</taxon>
    </lineage>
</organism>
<dbReference type="HOGENOM" id="CLU_366346_0_0_7"/>
<feature type="compositionally biased region" description="Low complexity" evidence="1">
    <location>
        <begin position="34"/>
        <end position="63"/>
    </location>
</feature>
<feature type="transmembrane region" description="Helical" evidence="2">
    <location>
        <begin position="595"/>
        <end position="616"/>
    </location>
</feature>
<feature type="region of interest" description="Disordered" evidence="1">
    <location>
        <begin position="34"/>
        <end position="72"/>
    </location>
</feature>
<dbReference type="KEGG" id="scl:sce5741"/>
<dbReference type="OrthoDB" id="5481576at2"/>
<name>A9G7T5_SORC5</name>
<reference evidence="3 4" key="1">
    <citation type="journal article" date="2007" name="Nat. Biotechnol.">
        <title>Complete genome sequence of the myxobacterium Sorangium cellulosum.</title>
        <authorList>
            <person name="Schneiker S."/>
            <person name="Perlova O."/>
            <person name="Kaiser O."/>
            <person name="Gerth K."/>
            <person name="Alici A."/>
            <person name="Altmeyer M.O."/>
            <person name="Bartels D."/>
            <person name="Bekel T."/>
            <person name="Beyer S."/>
            <person name="Bode E."/>
            <person name="Bode H.B."/>
            <person name="Bolten C.J."/>
            <person name="Choudhuri J.V."/>
            <person name="Doss S."/>
            <person name="Elnakady Y.A."/>
            <person name="Frank B."/>
            <person name="Gaigalat L."/>
            <person name="Goesmann A."/>
            <person name="Groeger C."/>
            <person name="Gross F."/>
            <person name="Jelsbak L."/>
            <person name="Jelsbak L."/>
            <person name="Kalinowski J."/>
            <person name="Kegler C."/>
            <person name="Knauber T."/>
            <person name="Konietzny S."/>
            <person name="Kopp M."/>
            <person name="Krause L."/>
            <person name="Krug D."/>
            <person name="Linke B."/>
            <person name="Mahmud T."/>
            <person name="Martinez-Arias R."/>
            <person name="McHardy A.C."/>
            <person name="Merai M."/>
            <person name="Meyer F."/>
            <person name="Mormann S."/>
            <person name="Munoz-Dorado J."/>
            <person name="Perez J."/>
            <person name="Pradella S."/>
            <person name="Rachid S."/>
            <person name="Raddatz G."/>
            <person name="Rosenau F."/>
            <person name="Rueckert C."/>
            <person name="Sasse F."/>
            <person name="Scharfe M."/>
            <person name="Schuster S.C."/>
            <person name="Suen G."/>
            <person name="Treuner-Lange A."/>
            <person name="Velicer G.J."/>
            <person name="Vorholter F.-J."/>
            <person name="Weissman K.J."/>
            <person name="Welch R.D."/>
            <person name="Wenzel S.C."/>
            <person name="Whitworth D.E."/>
            <person name="Wilhelm S."/>
            <person name="Wittmann C."/>
            <person name="Bloecker H."/>
            <person name="Puehler A."/>
            <person name="Mueller R."/>
        </authorList>
    </citation>
    <scope>NUCLEOTIDE SEQUENCE [LARGE SCALE GENOMIC DNA]</scope>
    <source>
        <strain evidence="4">So ce56</strain>
    </source>
</reference>
<keyword evidence="4" id="KW-1185">Reference proteome</keyword>
<gene>
    <name evidence="3" type="ordered locus">sce5741</name>
</gene>